<dbReference type="PANTHER" id="PTHR12169">
    <property type="entry name" value="ATPASE N2B"/>
    <property type="match status" value="1"/>
</dbReference>
<dbReference type="AlphaFoldDB" id="A0A838YW85"/>
<keyword evidence="2" id="KW-0067">ATP-binding</keyword>
<proteinExistence type="predicted"/>
<dbReference type="GO" id="GO:0005524">
    <property type="term" value="F:ATP binding"/>
    <property type="evidence" value="ECO:0007669"/>
    <property type="project" value="UniProtKB-KW"/>
</dbReference>
<evidence type="ECO:0000313" key="3">
    <source>
        <dbReference type="EMBL" id="MBA4723788.1"/>
    </source>
</evidence>
<dbReference type="GO" id="GO:0005737">
    <property type="term" value="C:cytoplasm"/>
    <property type="evidence" value="ECO:0007669"/>
    <property type="project" value="TreeGrafter"/>
</dbReference>
<reference evidence="3 4" key="1">
    <citation type="submission" date="2020-06" db="EMBL/GenBank/DDBJ databases">
        <title>Dysbiosis in marine aquaculture revealed through microbiome analysis: reverse ecology for environmental sustainability.</title>
        <authorList>
            <person name="Haro-Moreno J.M."/>
            <person name="Coutinho F.H."/>
            <person name="Zaragoza-Solas A."/>
            <person name="Picazo A."/>
            <person name="Almagro-Moreno S."/>
            <person name="Lopez-Perez M."/>
        </authorList>
    </citation>
    <scope>NUCLEOTIDE SEQUENCE [LARGE SCALE GENOMIC DNA]</scope>
    <source>
        <strain evidence="3">MCMED-G42</strain>
    </source>
</reference>
<dbReference type="Proteomes" id="UP000585327">
    <property type="component" value="Unassembled WGS sequence"/>
</dbReference>
<dbReference type="GO" id="GO:0016887">
    <property type="term" value="F:ATP hydrolysis activity"/>
    <property type="evidence" value="ECO:0007669"/>
    <property type="project" value="InterPro"/>
</dbReference>
<keyword evidence="1" id="KW-0547">Nucleotide-binding</keyword>
<organism evidence="3 4">
    <name type="scientific">SAR86 cluster bacterium</name>
    <dbReference type="NCBI Taxonomy" id="2030880"/>
    <lineage>
        <taxon>Bacteria</taxon>
        <taxon>Pseudomonadati</taxon>
        <taxon>Pseudomonadota</taxon>
        <taxon>Gammaproteobacteria</taxon>
        <taxon>SAR86 cluster</taxon>
    </lineage>
</organism>
<evidence type="ECO:0000313" key="4">
    <source>
        <dbReference type="Proteomes" id="UP000585327"/>
    </source>
</evidence>
<name>A0A838YW85_9GAMM</name>
<dbReference type="Gene3D" id="3.40.50.300">
    <property type="entry name" value="P-loop containing nucleotide triphosphate hydrolases"/>
    <property type="match status" value="1"/>
</dbReference>
<evidence type="ECO:0000256" key="2">
    <source>
        <dbReference type="ARBA" id="ARBA00022840"/>
    </source>
</evidence>
<gene>
    <name evidence="3" type="primary">zapE</name>
    <name evidence="3" type="ORF">H2021_01085</name>
</gene>
<dbReference type="GO" id="GO:0051301">
    <property type="term" value="P:cell division"/>
    <property type="evidence" value="ECO:0007669"/>
    <property type="project" value="UniProtKB-KW"/>
</dbReference>
<dbReference type="InterPro" id="IPR027417">
    <property type="entry name" value="P-loop_NTPase"/>
</dbReference>
<keyword evidence="3" id="KW-0131">Cell cycle</keyword>
<comment type="caution">
    <text evidence="3">The sequence shown here is derived from an EMBL/GenBank/DDBJ whole genome shotgun (WGS) entry which is preliminary data.</text>
</comment>
<dbReference type="SUPFAM" id="SSF52540">
    <property type="entry name" value="P-loop containing nucleoside triphosphate hydrolases"/>
    <property type="match status" value="1"/>
</dbReference>
<protein>
    <submittedName>
        <fullName evidence="3">Cell division protein ZapE</fullName>
    </submittedName>
</protein>
<keyword evidence="3" id="KW-0132">Cell division</keyword>
<dbReference type="EMBL" id="JACETM010000005">
    <property type="protein sequence ID" value="MBA4723788.1"/>
    <property type="molecule type" value="Genomic_DNA"/>
</dbReference>
<dbReference type="InterPro" id="IPR005654">
    <property type="entry name" value="ATPase_AFG1-like"/>
</dbReference>
<dbReference type="NCBIfam" id="NF040713">
    <property type="entry name" value="ZapE"/>
    <property type="match status" value="1"/>
</dbReference>
<sequence>MLVDKNIIDDLKNQGIEPDIPQLDFIHRAIKIQPSKKNLLSRLVLPKRASSTSGIYLWGKVGRGKTVILRSLYKQLNLRKAEFHYLDLMRLIHSKLKDYRGSKNPLDKVNNYFYSKYDVLLIDEFQVEDVADAMILSNIIKAFIDKGVYLFLSSNAHPNDLYKNGLQREKFIEVMQFMQERVEVFELKGEHDYRLKNIYEITKEGHGSDSDKQIRSIIKLNFNIEENLNTFFEVNERSFKCIAENHDFLWVSFKNYFSQPTGANDFEEICNKYKWIFINDFSILDDSNSDLIRRFIAFIDIAYINKVNISFFYEGIRPEDIYKGETMSLLWERCESRLIEMGTDEYLSNKKN</sequence>
<dbReference type="Pfam" id="PF03969">
    <property type="entry name" value="AFG1_ATPase"/>
    <property type="match status" value="1"/>
</dbReference>
<evidence type="ECO:0000256" key="1">
    <source>
        <dbReference type="ARBA" id="ARBA00022741"/>
    </source>
</evidence>
<dbReference type="PANTHER" id="PTHR12169:SF6">
    <property type="entry name" value="AFG1-LIKE ATPASE"/>
    <property type="match status" value="1"/>
</dbReference>
<accession>A0A838YW85</accession>